<dbReference type="EMBL" id="VZZJ01000046">
    <property type="protein sequence ID" value="KAB1068756.1"/>
    <property type="molecule type" value="Genomic_DNA"/>
</dbReference>
<proteinExistence type="predicted"/>
<dbReference type="AlphaFoldDB" id="A0A6N6MKI7"/>
<evidence type="ECO:0000313" key="2">
    <source>
        <dbReference type="Proteomes" id="UP000441523"/>
    </source>
</evidence>
<evidence type="ECO:0000313" key="1">
    <source>
        <dbReference type="EMBL" id="KAB1068756.1"/>
    </source>
</evidence>
<protein>
    <submittedName>
        <fullName evidence="1">Uncharacterized protein</fullName>
    </submittedName>
</protein>
<comment type="caution">
    <text evidence="1">The sequence shown here is derived from an EMBL/GenBank/DDBJ whole genome shotgun (WGS) entry which is preliminary data.</text>
</comment>
<gene>
    <name evidence="1" type="ORF">F6X51_26465</name>
</gene>
<organism evidence="1 2">
    <name type="scientific">Methylobacterium planeticum</name>
    <dbReference type="NCBI Taxonomy" id="2615211"/>
    <lineage>
        <taxon>Bacteria</taxon>
        <taxon>Pseudomonadati</taxon>
        <taxon>Pseudomonadota</taxon>
        <taxon>Alphaproteobacteria</taxon>
        <taxon>Hyphomicrobiales</taxon>
        <taxon>Methylobacteriaceae</taxon>
        <taxon>Methylobacterium</taxon>
    </lineage>
</organism>
<accession>A0A6N6MKI7</accession>
<keyword evidence="2" id="KW-1185">Reference proteome</keyword>
<dbReference type="Proteomes" id="UP000441523">
    <property type="component" value="Unassembled WGS sequence"/>
</dbReference>
<reference evidence="1 2" key="1">
    <citation type="submission" date="2019-09" db="EMBL/GenBank/DDBJ databases">
        <title>YIM 132548 draft genome.</title>
        <authorList>
            <person name="Jiang L."/>
        </authorList>
    </citation>
    <scope>NUCLEOTIDE SEQUENCE [LARGE SCALE GENOMIC DNA]</scope>
    <source>
        <strain evidence="1 2">YIM 132548</strain>
    </source>
</reference>
<name>A0A6N6MKI7_9HYPH</name>
<dbReference type="RefSeq" id="WP_150966884.1">
    <property type="nucleotide sequence ID" value="NZ_VZZJ01000046.1"/>
</dbReference>
<sequence>MAVFEVETDLIIHTRVKVRVEAASKEDAIDAVAGIMPHNHDIDSLKGWRASVDIKSPKGVIITAGKSYHFEQASGGDKAKKIAD</sequence>